<keyword evidence="5 9" id="KW-0675">Receptor</keyword>
<evidence type="ECO:0000256" key="7">
    <source>
        <dbReference type="SAM" id="MobiDB-lite"/>
    </source>
</evidence>
<evidence type="ECO:0000256" key="5">
    <source>
        <dbReference type="ARBA" id="ARBA00023170"/>
    </source>
</evidence>
<evidence type="ECO:0000313" key="9">
    <source>
        <dbReference type="EMBL" id="KAK3929911.1"/>
    </source>
</evidence>
<sequence length="474" mass="49953">AFEQDGGQDGGGERDGVARVLRTPPEDAAGGRVVPACPASSLPPGRRAMGARGGVAAKCLAVMCLAATWAPGPAPAAAPAAAAAAAPSAAAPSAAPAALLGRNRNAVETRGDVTLGGLFPVHEKGDPAACGKKVYNRGVQRLEAMMYAVDQINRDADLLPGIELGVNILDTCSRDTYALNQSLNFVRSSPNTIDLTALECRDQEPPRLKRGIPGRIIGVVGGSYSSVSIQVATLLRLFRVPQVSPASTAKDLSDKTRFEFFARTVPPDNYQAIAMVDVVKSLNWTYVSTVHSEGTYGENGIDVFVREASERGVCIAAQIKVHGNADQAAFDDVIRKLSKGNARAVVLFTRAEDARSSSSCPPPHRPPRRRRRPVLLLIALLEVVVVLSSSSSSSSRSSSSCPPPHRPPRRRRRPVLIALLEVVVVLSSSSSSSSTSSSSCPPPHRPPRGRRRPVLLLIALLEVVVVLSSSSSPS</sequence>
<organism evidence="9 10">
    <name type="scientific">Frankliniella fusca</name>
    <dbReference type="NCBI Taxonomy" id="407009"/>
    <lineage>
        <taxon>Eukaryota</taxon>
        <taxon>Metazoa</taxon>
        <taxon>Ecdysozoa</taxon>
        <taxon>Arthropoda</taxon>
        <taxon>Hexapoda</taxon>
        <taxon>Insecta</taxon>
        <taxon>Pterygota</taxon>
        <taxon>Neoptera</taxon>
        <taxon>Paraneoptera</taxon>
        <taxon>Thysanoptera</taxon>
        <taxon>Terebrantia</taxon>
        <taxon>Thripoidea</taxon>
        <taxon>Thripidae</taxon>
        <taxon>Frankliniella</taxon>
    </lineage>
</organism>
<dbReference type="SUPFAM" id="SSF53822">
    <property type="entry name" value="Periplasmic binding protein-like I"/>
    <property type="match status" value="1"/>
</dbReference>
<dbReference type="Pfam" id="PF01094">
    <property type="entry name" value="ANF_receptor"/>
    <property type="match status" value="1"/>
</dbReference>
<keyword evidence="10" id="KW-1185">Reference proteome</keyword>
<evidence type="ECO:0000256" key="2">
    <source>
        <dbReference type="ARBA" id="ARBA00022692"/>
    </source>
</evidence>
<comment type="caution">
    <text evidence="9">The sequence shown here is derived from an EMBL/GenBank/DDBJ whole genome shotgun (WGS) entry which is preliminary data.</text>
</comment>
<dbReference type="PANTHER" id="PTHR24060">
    <property type="entry name" value="METABOTROPIC GLUTAMATE RECEPTOR"/>
    <property type="match status" value="1"/>
</dbReference>
<reference evidence="9" key="1">
    <citation type="submission" date="2021-07" db="EMBL/GenBank/DDBJ databases">
        <authorList>
            <person name="Catto M.A."/>
            <person name="Jacobson A."/>
            <person name="Kennedy G."/>
            <person name="Labadie P."/>
            <person name="Hunt B.G."/>
            <person name="Srinivasan R."/>
        </authorList>
    </citation>
    <scope>NUCLEOTIDE SEQUENCE</scope>
    <source>
        <strain evidence="9">PL_HMW_Pooled</strain>
        <tissue evidence="9">Head</tissue>
    </source>
</reference>
<evidence type="ECO:0000313" key="10">
    <source>
        <dbReference type="Proteomes" id="UP001219518"/>
    </source>
</evidence>
<dbReference type="GO" id="GO:0004930">
    <property type="term" value="F:G protein-coupled receptor activity"/>
    <property type="evidence" value="ECO:0007669"/>
    <property type="project" value="InterPro"/>
</dbReference>
<dbReference type="PRINTS" id="PR00248">
    <property type="entry name" value="GPCRMGR"/>
</dbReference>
<evidence type="ECO:0000256" key="4">
    <source>
        <dbReference type="ARBA" id="ARBA00023136"/>
    </source>
</evidence>
<feature type="compositionally biased region" description="Low complexity" evidence="7">
    <location>
        <begin position="430"/>
        <end position="439"/>
    </location>
</feature>
<keyword evidence="6" id="KW-0325">Glycoprotein</keyword>
<feature type="compositionally biased region" description="Low complexity" evidence="7">
    <location>
        <begin position="391"/>
        <end position="400"/>
    </location>
</feature>
<keyword evidence="3" id="KW-1133">Transmembrane helix</keyword>
<protein>
    <submittedName>
        <fullName evidence="9">Metabotropic glutamate receptor</fullName>
    </submittedName>
</protein>
<evidence type="ECO:0000256" key="3">
    <source>
        <dbReference type="ARBA" id="ARBA00022989"/>
    </source>
</evidence>
<proteinExistence type="predicted"/>
<comment type="subcellular location">
    <subcellularLocation>
        <location evidence="1">Membrane</location>
        <topology evidence="1">Multi-pass membrane protein</topology>
    </subcellularLocation>
</comment>
<feature type="non-terminal residue" evidence="9">
    <location>
        <position position="1"/>
    </location>
</feature>
<accession>A0AAE1I0K1</accession>
<gene>
    <name evidence="9" type="ORF">KUF71_020895</name>
</gene>
<dbReference type="InterPro" id="IPR001828">
    <property type="entry name" value="ANF_lig-bd_rcpt"/>
</dbReference>
<dbReference type="InterPro" id="IPR050726">
    <property type="entry name" value="mGluR"/>
</dbReference>
<keyword evidence="2" id="KW-0812">Transmembrane</keyword>
<dbReference type="Proteomes" id="UP001219518">
    <property type="component" value="Unassembled WGS sequence"/>
</dbReference>
<feature type="domain" description="Receptor ligand binding region" evidence="8">
    <location>
        <begin position="141"/>
        <end position="355"/>
    </location>
</feature>
<dbReference type="GO" id="GO:0016020">
    <property type="term" value="C:membrane"/>
    <property type="evidence" value="ECO:0007669"/>
    <property type="project" value="UniProtKB-SubCell"/>
</dbReference>
<keyword evidence="4" id="KW-0472">Membrane</keyword>
<evidence type="ECO:0000259" key="8">
    <source>
        <dbReference type="Pfam" id="PF01094"/>
    </source>
</evidence>
<feature type="region of interest" description="Disordered" evidence="7">
    <location>
        <begin position="430"/>
        <end position="449"/>
    </location>
</feature>
<dbReference type="InterPro" id="IPR028082">
    <property type="entry name" value="Peripla_BP_I"/>
</dbReference>
<dbReference type="InterPro" id="IPR000337">
    <property type="entry name" value="GPCR_3"/>
</dbReference>
<feature type="region of interest" description="Disordered" evidence="7">
    <location>
        <begin position="391"/>
        <end position="412"/>
    </location>
</feature>
<dbReference type="AlphaFoldDB" id="A0AAE1I0K1"/>
<evidence type="ECO:0000256" key="1">
    <source>
        <dbReference type="ARBA" id="ARBA00004141"/>
    </source>
</evidence>
<reference evidence="9" key="2">
    <citation type="journal article" date="2023" name="BMC Genomics">
        <title>Pest status, molecular evolution, and epigenetic factors derived from the genome assembly of Frankliniella fusca, a thysanopteran phytovirus vector.</title>
        <authorList>
            <person name="Catto M.A."/>
            <person name="Labadie P.E."/>
            <person name="Jacobson A.L."/>
            <person name="Kennedy G.G."/>
            <person name="Srinivasan R."/>
            <person name="Hunt B.G."/>
        </authorList>
    </citation>
    <scope>NUCLEOTIDE SEQUENCE</scope>
    <source>
        <strain evidence="9">PL_HMW_Pooled</strain>
    </source>
</reference>
<dbReference type="EMBL" id="JAHWGI010001407">
    <property type="protein sequence ID" value="KAK3929911.1"/>
    <property type="molecule type" value="Genomic_DNA"/>
</dbReference>
<feature type="region of interest" description="Disordered" evidence="7">
    <location>
        <begin position="1"/>
        <end position="48"/>
    </location>
</feature>
<name>A0AAE1I0K1_9NEOP</name>
<evidence type="ECO:0000256" key="6">
    <source>
        <dbReference type="ARBA" id="ARBA00023180"/>
    </source>
</evidence>
<dbReference type="Gene3D" id="3.40.50.2300">
    <property type="match status" value="2"/>
</dbReference>